<dbReference type="Proteomes" id="UP001595797">
    <property type="component" value="Unassembled WGS sequence"/>
</dbReference>
<gene>
    <name evidence="2" type="ORF">ACFPCS_02865</name>
</gene>
<protein>
    <submittedName>
        <fullName evidence="2">ZIP family metal transporter</fullName>
    </submittedName>
</protein>
<keyword evidence="3" id="KW-1185">Reference proteome</keyword>
<dbReference type="RefSeq" id="WP_277552393.1">
    <property type="nucleotide sequence ID" value="NZ_JARAMH010000027.1"/>
</dbReference>
<feature type="transmembrane region" description="Helical" evidence="1">
    <location>
        <begin position="45"/>
        <end position="64"/>
    </location>
</feature>
<feature type="transmembrane region" description="Helical" evidence="1">
    <location>
        <begin position="228"/>
        <end position="250"/>
    </location>
</feature>
<keyword evidence="1" id="KW-0472">Membrane</keyword>
<name>A0ABV9TG03_9MICC</name>
<accession>A0ABV9TG03</accession>
<evidence type="ECO:0000313" key="2">
    <source>
        <dbReference type="EMBL" id="MFC4902504.1"/>
    </source>
</evidence>
<feature type="transmembrane region" description="Helical" evidence="1">
    <location>
        <begin position="171"/>
        <end position="192"/>
    </location>
</feature>
<evidence type="ECO:0000313" key="3">
    <source>
        <dbReference type="Proteomes" id="UP001595797"/>
    </source>
</evidence>
<dbReference type="EMBL" id="JBHSIW010000004">
    <property type="protein sequence ID" value="MFC4902504.1"/>
    <property type="molecule type" value="Genomic_DNA"/>
</dbReference>
<feature type="transmembrane region" description="Helical" evidence="1">
    <location>
        <begin position="70"/>
        <end position="89"/>
    </location>
</feature>
<comment type="caution">
    <text evidence="2">The sequence shown here is derived from an EMBL/GenBank/DDBJ whole genome shotgun (WGS) entry which is preliminary data.</text>
</comment>
<evidence type="ECO:0000256" key="1">
    <source>
        <dbReference type="SAM" id="Phobius"/>
    </source>
</evidence>
<sequence length="252" mass="25748">MTETRGVPVEGFALVLALAALPAAGNFAGGLAAEMVHVSERTLSLALHLAAGIVMAVVGLELMPEALAGSAPWVPILAFVGGGAFFMGIERVIGSIRRRLEAGEESDGPLAIFTGVSLDLFSDGVMIGTATILNPSLGLLLALGQVPADVPEGFAAIATLRRSGIARRARILMSASFALPILLGAALGYFALRQAPELLTLSVLAVTGGALTSVVVEEMLTEAHEGETSVWGPILLTGGFALFATISVYLGA</sequence>
<keyword evidence="1" id="KW-0812">Transmembrane</keyword>
<reference evidence="3" key="1">
    <citation type="journal article" date="2019" name="Int. J. Syst. Evol. Microbiol.">
        <title>The Global Catalogue of Microorganisms (GCM) 10K type strain sequencing project: providing services to taxonomists for standard genome sequencing and annotation.</title>
        <authorList>
            <consortium name="The Broad Institute Genomics Platform"/>
            <consortium name="The Broad Institute Genome Sequencing Center for Infectious Disease"/>
            <person name="Wu L."/>
            <person name="Ma J."/>
        </authorList>
    </citation>
    <scope>NUCLEOTIDE SEQUENCE [LARGE SCALE GENOMIC DNA]</scope>
    <source>
        <strain evidence="3">CGMCC 4.6946</strain>
    </source>
</reference>
<organism evidence="2 3">
    <name type="scientific">Kocuria oceani</name>
    <dbReference type="NCBI Taxonomy" id="988827"/>
    <lineage>
        <taxon>Bacteria</taxon>
        <taxon>Bacillati</taxon>
        <taxon>Actinomycetota</taxon>
        <taxon>Actinomycetes</taxon>
        <taxon>Micrococcales</taxon>
        <taxon>Micrococcaceae</taxon>
        <taxon>Kocuria</taxon>
    </lineage>
</organism>
<proteinExistence type="predicted"/>
<feature type="transmembrane region" description="Helical" evidence="1">
    <location>
        <begin position="12"/>
        <end position="33"/>
    </location>
</feature>
<keyword evidence="1" id="KW-1133">Transmembrane helix</keyword>